<dbReference type="AlphaFoldDB" id="A0A8S3YWW8"/>
<evidence type="ECO:0000259" key="3">
    <source>
        <dbReference type="PROSITE" id="PS50222"/>
    </source>
</evidence>
<reference evidence="4" key="1">
    <citation type="submission" date="2021-04" db="EMBL/GenBank/DDBJ databases">
        <authorList>
            <consortium name="Molecular Ecology Group"/>
        </authorList>
    </citation>
    <scope>NUCLEOTIDE SEQUENCE</scope>
</reference>
<evidence type="ECO:0000313" key="5">
    <source>
        <dbReference type="Proteomes" id="UP000678393"/>
    </source>
</evidence>
<protein>
    <recommendedName>
        <fullName evidence="3">EF-hand domain-containing protein</fullName>
    </recommendedName>
</protein>
<keyword evidence="5" id="KW-1185">Reference proteome</keyword>
<feature type="chain" id="PRO_5035852450" description="EF-hand domain-containing protein" evidence="2">
    <location>
        <begin position="17"/>
        <end position="147"/>
    </location>
</feature>
<dbReference type="Gene3D" id="1.10.238.10">
    <property type="entry name" value="EF-hand"/>
    <property type="match status" value="1"/>
</dbReference>
<dbReference type="Proteomes" id="UP000678393">
    <property type="component" value="Unassembled WGS sequence"/>
</dbReference>
<dbReference type="PROSITE" id="PS50222">
    <property type="entry name" value="EF_HAND_2"/>
    <property type="match status" value="2"/>
</dbReference>
<sequence>MLLHVCLLLVPAVALGIFKDLPLVNDLPTGDISELQAIPGALTSLLGKVGLGGDNGLGIAEAKNLLKNADTDGDGIVITAELSATFPGLSLEEIGAFESFFDGDNISGISGADIEITIQKYDTDGNGYIDPSELDVAGSRGTKTQGV</sequence>
<dbReference type="PROSITE" id="PS00018">
    <property type="entry name" value="EF_HAND_1"/>
    <property type="match status" value="1"/>
</dbReference>
<dbReference type="SUPFAM" id="SSF47473">
    <property type="entry name" value="EF-hand"/>
    <property type="match status" value="1"/>
</dbReference>
<evidence type="ECO:0000313" key="4">
    <source>
        <dbReference type="EMBL" id="CAG5120135.1"/>
    </source>
</evidence>
<comment type="caution">
    <text evidence="4">The sequence shown here is derived from an EMBL/GenBank/DDBJ whole genome shotgun (WGS) entry which is preliminary data.</text>
</comment>
<feature type="signal peptide" evidence="2">
    <location>
        <begin position="1"/>
        <end position="16"/>
    </location>
</feature>
<feature type="domain" description="EF-hand" evidence="3">
    <location>
        <begin position="109"/>
        <end position="144"/>
    </location>
</feature>
<dbReference type="Pfam" id="PF13202">
    <property type="entry name" value="EF-hand_5"/>
    <property type="match status" value="1"/>
</dbReference>
<proteinExistence type="predicted"/>
<dbReference type="InterPro" id="IPR011992">
    <property type="entry name" value="EF-hand-dom_pair"/>
</dbReference>
<evidence type="ECO:0000256" key="2">
    <source>
        <dbReference type="SAM" id="SignalP"/>
    </source>
</evidence>
<gene>
    <name evidence="4" type="ORF">CUNI_LOCUS5693</name>
</gene>
<dbReference type="SMART" id="SM00054">
    <property type="entry name" value="EFh"/>
    <property type="match status" value="2"/>
</dbReference>
<dbReference type="EMBL" id="CAJHNH020000840">
    <property type="protein sequence ID" value="CAG5120135.1"/>
    <property type="molecule type" value="Genomic_DNA"/>
</dbReference>
<feature type="domain" description="EF-hand" evidence="3">
    <location>
        <begin position="57"/>
        <end position="92"/>
    </location>
</feature>
<keyword evidence="1" id="KW-0106">Calcium</keyword>
<name>A0A8S3YWW8_9EUPU</name>
<dbReference type="InterPro" id="IPR018247">
    <property type="entry name" value="EF_Hand_1_Ca_BS"/>
</dbReference>
<dbReference type="GO" id="GO:0005509">
    <property type="term" value="F:calcium ion binding"/>
    <property type="evidence" value="ECO:0007669"/>
    <property type="project" value="InterPro"/>
</dbReference>
<evidence type="ECO:0000256" key="1">
    <source>
        <dbReference type="ARBA" id="ARBA00022837"/>
    </source>
</evidence>
<accession>A0A8S3YWW8</accession>
<dbReference type="InterPro" id="IPR002048">
    <property type="entry name" value="EF_hand_dom"/>
</dbReference>
<keyword evidence="2" id="KW-0732">Signal</keyword>
<organism evidence="4 5">
    <name type="scientific">Candidula unifasciata</name>
    <dbReference type="NCBI Taxonomy" id="100452"/>
    <lineage>
        <taxon>Eukaryota</taxon>
        <taxon>Metazoa</taxon>
        <taxon>Spiralia</taxon>
        <taxon>Lophotrochozoa</taxon>
        <taxon>Mollusca</taxon>
        <taxon>Gastropoda</taxon>
        <taxon>Heterobranchia</taxon>
        <taxon>Euthyneura</taxon>
        <taxon>Panpulmonata</taxon>
        <taxon>Eupulmonata</taxon>
        <taxon>Stylommatophora</taxon>
        <taxon>Helicina</taxon>
        <taxon>Helicoidea</taxon>
        <taxon>Geomitridae</taxon>
        <taxon>Candidula</taxon>
    </lineage>
</organism>